<name>A0A7S2UUK2_9STRA</name>
<keyword evidence="1" id="KW-1133">Transmembrane helix</keyword>
<proteinExistence type="predicted"/>
<feature type="transmembrane region" description="Helical" evidence="1">
    <location>
        <begin position="39"/>
        <end position="62"/>
    </location>
</feature>
<dbReference type="AlphaFoldDB" id="A0A7S2UUK2"/>
<gene>
    <name evidence="2" type="ORF">FJAP1339_LOCUS2279</name>
</gene>
<reference evidence="2" key="1">
    <citation type="submission" date="2021-01" db="EMBL/GenBank/DDBJ databases">
        <authorList>
            <person name="Corre E."/>
            <person name="Pelletier E."/>
            <person name="Niang G."/>
            <person name="Scheremetjew M."/>
            <person name="Finn R."/>
            <person name="Kale V."/>
            <person name="Holt S."/>
            <person name="Cochrane G."/>
            <person name="Meng A."/>
            <person name="Brown T."/>
            <person name="Cohen L."/>
        </authorList>
    </citation>
    <scope>NUCLEOTIDE SEQUENCE</scope>
    <source>
        <strain evidence="2">CCMP1661</strain>
    </source>
</reference>
<protein>
    <submittedName>
        <fullName evidence="2">Uncharacterized protein</fullName>
    </submittedName>
</protein>
<organism evidence="2">
    <name type="scientific">Fibrocapsa japonica</name>
    <dbReference type="NCBI Taxonomy" id="94617"/>
    <lineage>
        <taxon>Eukaryota</taxon>
        <taxon>Sar</taxon>
        <taxon>Stramenopiles</taxon>
        <taxon>Ochrophyta</taxon>
        <taxon>Raphidophyceae</taxon>
        <taxon>Chattonellales</taxon>
        <taxon>Chattonellaceae</taxon>
        <taxon>Fibrocapsa</taxon>
    </lineage>
</organism>
<keyword evidence="1" id="KW-0472">Membrane</keyword>
<evidence type="ECO:0000313" key="2">
    <source>
        <dbReference type="EMBL" id="CAD9859759.1"/>
    </source>
</evidence>
<evidence type="ECO:0000256" key="1">
    <source>
        <dbReference type="SAM" id="Phobius"/>
    </source>
</evidence>
<accession>A0A7S2UUK2</accession>
<sequence length="229" mass="24884">MVLDLSDDLNTYGCFNTASDEAFEGSADVQDNTHSTSKYVRAAVGFLSVVGIAAAVIVWSSVSTAFPATRIDPTATSHLIVGEDPRAPAGLAEMMSADFRMQGRNLEEIIQGGVTSASDKMTYEGVVDLVENVVQSLTTLSDSMKATTQQISNLEDVLDNFKETDAAMDVEMKAIYDILEGYIATHTSYAENIKSLEDHKINFEAASHEAEFEMAYGGSFDDFFGRKRV</sequence>
<dbReference type="EMBL" id="HBHR01004751">
    <property type="protein sequence ID" value="CAD9859759.1"/>
    <property type="molecule type" value="Transcribed_RNA"/>
</dbReference>
<keyword evidence="1" id="KW-0812">Transmembrane</keyword>